<reference evidence="7" key="1">
    <citation type="submission" date="2020-05" db="EMBL/GenBank/DDBJ databases">
        <authorList>
            <person name="Chiriac C."/>
            <person name="Salcher M."/>
            <person name="Ghai R."/>
            <person name="Kavagutti S V."/>
        </authorList>
    </citation>
    <scope>NUCLEOTIDE SEQUENCE</scope>
</reference>
<dbReference type="InterPro" id="IPR000172">
    <property type="entry name" value="GMC_OxRdtase_N"/>
</dbReference>
<dbReference type="GO" id="GO:0016614">
    <property type="term" value="F:oxidoreductase activity, acting on CH-OH group of donors"/>
    <property type="evidence" value="ECO:0007669"/>
    <property type="project" value="InterPro"/>
</dbReference>
<dbReference type="InterPro" id="IPR012132">
    <property type="entry name" value="GMC_OxRdtase"/>
</dbReference>
<dbReference type="PANTHER" id="PTHR11552">
    <property type="entry name" value="GLUCOSE-METHANOL-CHOLINE GMC OXIDOREDUCTASE"/>
    <property type="match status" value="1"/>
</dbReference>
<dbReference type="GO" id="GO:0050660">
    <property type="term" value="F:flavin adenine dinucleotide binding"/>
    <property type="evidence" value="ECO:0007669"/>
    <property type="project" value="InterPro"/>
</dbReference>
<protein>
    <submittedName>
        <fullName evidence="7">Unannotated protein</fullName>
    </submittedName>
</protein>
<accession>A0A6J6P0U5</accession>
<dbReference type="PANTHER" id="PTHR11552:SF147">
    <property type="entry name" value="CHOLINE DEHYDROGENASE, MITOCHONDRIAL"/>
    <property type="match status" value="1"/>
</dbReference>
<name>A0A6J6P0U5_9ZZZZ</name>
<evidence type="ECO:0000259" key="5">
    <source>
        <dbReference type="Pfam" id="PF00732"/>
    </source>
</evidence>
<proteinExistence type="inferred from homology"/>
<dbReference type="PIRSF" id="PIRSF000137">
    <property type="entry name" value="Alcohol_oxidase"/>
    <property type="match status" value="1"/>
</dbReference>
<feature type="domain" description="Glucose-methanol-choline oxidoreductase C-terminal" evidence="6">
    <location>
        <begin position="328"/>
        <end position="468"/>
    </location>
</feature>
<dbReference type="Gene3D" id="3.50.50.60">
    <property type="entry name" value="FAD/NAD(P)-binding domain"/>
    <property type="match status" value="1"/>
</dbReference>
<dbReference type="SUPFAM" id="SSF54373">
    <property type="entry name" value="FAD-linked reductases, C-terminal domain"/>
    <property type="match status" value="1"/>
</dbReference>
<dbReference type="InterPro" id="IPR036188">
    <property type="entry name" value="FAD/NAD-bd_sf"/>
</dbReference>
<keyword evidence="4" id="KW-0274">FAD</keyword>
<dbReference type="EMBL" id="CAEZXM010000111">
    <property type="protein sequence ID" value="CAB4690254.1"/>
    <property type="molecule type" value="Genomic_DNA"/>
</dbReference>
<gene>
    <name evidence="7" type="ORF">UFOPK2366_00718</name>
</gene>
<dbReference type="AlphaFoldDB" id="A0A6J6P0U5"/>
<evidence type="ECO:0000256" key="3">
    <source>
        <dbReference type="ARBA" id="ARBA00022630"/>
    </source>
</evidence>
<comment type="cofactor">
    <cofactor evidence="1">
        <name>FAD</name>
        <dbReference type="ChEBI" id="CHEBI:57692"/>
    </cofactor>
</comment>
<keyword evidence="3" id="KW-0285">Flavoprotein</keyword>
<evidence type="ECO:0000313" key="7">
    <source>
        <dbReference type="EMBL" id="CAB4690254.1"/>
    </source>
</evidence>
<evidence type="ECO:0000259" key="6">
    <source>
        <dbReference type="Pfam" id="PF05199"/>
    </source>
</evidence>
<organism evidence="7">
    <name type="scientific">freshwater metagenome</name>
    <dbReference type="NCBI Taxonomy" id="449393"/>
    <lineage>
        <taxon>unclassified sequences</taxon>
        <taxon>metagenomes</taxon>
        <taxon>ecological metagenomes</taxon>
    </lineage>
</organism>
<dbReference type="SUPFAM" id="SSF51905">
    <property type="entry name" value="FAD/NAD(P)-binding domain"/>
    <property type="match status" value="1"/>
</dbReference>
<sequence>MRYDTVIIGAGSAGAVLASRLSQSATHQVLLLEAGPDHRSAQTPASIAGNSFLDALAEPGRMYPNLVAQRTEDGPESVYRRGRGIGGSSAVNAMIGMWGVPDDYDRWQRDLGCEGWSWADVAPVFGRLTAMLSQPSRAEWGSVDTALVEAAQLLGHSACDDYLQPGALGVGPAWLTRMNGRRVSTNDAYLEAARDRANLSIRGDALVDRVLLDGARAVGVRLADGEVIDAGEVIVCAGAIHSPAVLLRSGVQLEGIGRGLKDHASASVTLHLHEHSRASSNDLALATVLRWSSSDGVADLQLLPVNHLGAAPESAGFAVLMAAIMSVHSEGSVSLRSDDPADDPVVRFNMLADERDRAHLREAVRHMAELVDTEPFRRISSAAYIDNIGTRLEALPHDAAAFDQWMMQHVADYVHASSSCRMGAVSDDLAVVDVDCAVHHHQGLRVCDASVFPDLPRGNTHLPAVMVAERLAERLGA</sequence>
<evidence type="ECO:0000256" key="2">
    <source>
        <dbReference type="ARBA" id="ARBA00010790"/>
    </source>
</evidence>
<dbReference type="Pfam" id="PF05199">
    <property type="entry name" value="GMC_oxred_C"/>
    <property type="match status" value="1"/>
</dbReference>
<feature type="domain" description="Glucose-methanol-choline oxidoreductase N-terminal" evidence="5">
    <location>
        <begin position="3"/>
        <end position="264"/>
    </location>
</feature>
<comment type="similarity">
    <text evidence="2">Belongs to the GMC oxidoreductase family.</text>
</comment>
<dbReference type="InterPro" id="IPR007867">
    <property type="entry name" value="GMC_OxRtase_C"/>
</dbReference>
<dbReference type="Pfam" id="PF00732">
    <property type="entry name" value="GMC_oxred_N"/>
    <property type="match status" value="1"/>
</dbReference>
<dbReference type="Gene3D" id="3.30.410.40">
    <property type="match status" value="1"/>
</dbReference>
<evidence type="ECO:0000256" key="1">
    <source>
        <dbReference type="ARBA" id="ARBA00001974"/>
    </source>
</evidence>
<evidence type="ECO:0000256" key="4">
    <source>
        <dbReference type="ARBA" id="ARBA00022827"/>
    </source>
</evidence>